<dbReference type="Gene3D" id="3.90.550.10">
    <property type="entry name" value="Spore Coat Polysaccharide Biosynthesis Protein SpsA, Chain A"/>
    <property type="match status" value="1"/>
</dbReference>
<gene>
    <name evidence="1" type="ORF">SAMN05444359_11124</name>
</gene>
<evidence type="ECO:0000313" key="2">
    <source>
        <dbReference type="Proteomes" id="UP000199021"/>
    </source>
</evidence>
<keyword evidence="2" id="KW-1185">Reference proteome</keyword>
<sequence length="310" mass="35968">MKVLTTLAEGRYFLGAAALINSVVHHGTYIDKIVIGYRDELPKWLPELKPTANGHQFSLSMGVPVELIEMAGSLHMVHEKPNWFRYLMEELEPAAEEFFFFDSDIIVNARMSFFGEWVQQGVAVCGDINYVFSRRHPIRIQWAKLAETEGQLVKNTYDQYYNSGFLGWRREHNEFITDWNNAFQLLAPHSGGMKQFRVKDRTEMVLSANQDSLNVAMMITEVPTSTIGPEAMGFEYGLQLMHHPLGPKPWNRNFFLDFFKGMPPRQADIKYWENVNGPEFKPVKKHKVIWNILVCKAFRFLGRFYRKYGG</sequence>
<dbReference type="SUPFAM" id="SSF53448">
    <property type="entry name" value="Nucleotide-diphospho-sugar transferases"/>
    <property type="match status" value="1"/>
</dbReference>
<proteinExistence type="predicted"/>
<evidence type="ECO:0008006" key="3">
    <source>
        <dbReference type="Google" id="ProtNLM"/>
    </source>
</evidence>
<dbReference type="AlphaFoldDB" id="A0A1H9GMM9"/>
<organism evidence="1 2">
    <name type="scientific">Neolewinella agarilytica</name>
    <dbReference type="NCBI Taxonomy" id="478744"/>
    <lineage>
        <taxon>Bacteria</taxon>
        <taxon>Pseudomonadati</taxon>
        <taxon>Bacteroidota</taxon>
        <taxon>Saprospiria</taxon>
        <taxon>Saprospirales</taxon>
        <taxon>Lewinellaceae</taxon>
        <taxon>Neolewinella</taxon>
    </lineage>
</organism>
<protein>
    <recommendedName>
        <fullName evidence="3">Glycosyl transferase family 8</fullName>
    </recommendedName>
</protein>
<name>A0A1H9GMM9_9BACT</name>
<dbReference type="RefSeq" id="WP_090168291.1">
    <property type="nucleotide sequence ID" value="NZ_FOFB01000011.1"/>
</dbReference>
<dbReference type="InterPro" id="IPR029044">
    <property type="entry name" value="Nucleotide-diphossugar_trans"/>
</dbReference>
<reference evidence="2" key="1">
    <citation type="submission" date="2016-10" db="EMBL/GenBank/DDBJ databases">
        <authorList>
            <person name="Varghese N."/>
            <person name="Submissions S."/>
        </authorList>
    </citation>
    <scope>NUCLEOTIDE SEQUENCE [LARGE SCALE GENOMIC DNA]</scope>
    <source>
        <strain evidence="2">DSM 24740</strain>
    </source>
</reference>
<dbReference type="Proteomes" id="UP000199021">
    <property type="component" value="Unassembled WGS sequence"/>
</dbReference>
<dbReference type="STRING" id="478744.SAMN05444359_11124"/>
<evidence type="ECO:0000313" key="1">
    <source>
        <dbReference type="EMBL" id="SEQ51299.1"/>
    </source>
</evidence>
<dbReference type="OrthoDB" id="8479124at2"/>
<accession>A0A1H9GMM9</accession>
<dbReference type="EMBL" id="FOFB01000011">
    <property type="protein sequence ID" value="SEQ51299.1"/>
    <property type="molecule type" value="Genomic_DNA"/>
</dbReference>
<dbReference type="InParanoid" id="A0A1H9GMM9"/>